<evidence type="ECO:0000259" key="1">
    <source>
        <dbReference type="SMART" id="SM00860"/>
    </source>
</evidence>
<dbReference type="SUPFAM" id="SSF160631">
    <property type="entry name" value="SMI1/KNR4-like"/>
    <property type="match status" value="1"/>
</dbReference>
<feature type="domain" description="Knr4/Smi1-like" evidence="1">
    <location>
        <begin position="38"/>
        <end position="150"/>
    </location>
</feature>
<evidence type="ECO:0000313" key="2">
    <source>
        <dbReference type="EMBL" id="KEZ47702.1"/>
    </source>
</evidence>
<dbReference type="InterPro" id="IPR037883">
    <property type="entry name" value="Knr4/Smi1-like_sf"/>
</dbReference>
<dbReference type="RefSeq" id="WP_029566325.1">
    <property type="nucleotide sequence ID" value="NZ_JNVC02000017.1"/>
</dbReference>
<dbReference type="InterPro" id="IPR018958">
    <property type="entry name" value="Knr4/Smi1-like_dom"/>
</dbReference>
<gene>
    <name evidence="2" type="ORF">GS18_0218745</name>
</gene>
<protein>
    <recommendedName>
        <fullName evidence="1">Knr4/Smi1-like domain-containing protein</fullName>
    </recommendedName>
</protein>
<organism evidence="2 3">
    <name type="scientific">Metabacillus indicus</name>
    <name type="common">Bacillus indicus</name>
    <dbReference type="NCBI Taxonomy" id="246786"/>
    <lineage>
        <taxon>Bacteria</taxon>
        <taxon>Bacillati</taxon>
        <taxon>Bacillota</taxon>
        <taxon>Bacilli</taxon>
        <taxon>Bacillales</taxon>
        <taxon>Bacillaceae</taxon>
        <taxon>Metabacillus</taxon>
    </lineage>
</organism>
<dbReference type="AlphaFoldDB" id="A0A084GK40"/>
<dbReference type="EMBL" id="JNVC02000017">
    <property type="protein sequence ID" value="KEZ47702.1"/>
    <property type="molecule type" value="Genomic_DNA"/>
</dbReference>
<dbReference type="Gene3D" id="3.40.1580.10">
    <property type="entry name" value="SMI1/KNR4-like"/>
    <property type="match status" value="1"/>
</dbReference>
<proteinExistence type="predicted"/>
<dbReference type="Proteomes" id="UP000028549">
    <property type="component" value="Unassembled WGS sequence"/>
</dbReference>
<comment type="caution">
    <text evidence="2">The sequence shown here is derived from an EMBL/GenBank/DDBJ whole genome shotgun (WGS) entry which is preliminary data.</text>
</comment>
<dbReference type="STRING" id="246786.GS18_0218745"/>
<dbReference type="Pfam" id="PF09346">
    <property type="entry name" value="SMI1_KNR4"/>
    <property type="match status" value="1"/>
</dbReference>
<accession>A0A084GK40</accession>
<keyword evidence="3" id="KW-1185">Reference proteome</keyword>
<dbReference type="OrthoDB" id="2355620at2"/>
<sequence length="162" mass="18972">MIIETLESLKANLDGDGRFRIHLNDGTAADKKCLFFEPASLQEINEFKFDLPDDYKTFLTLHNGGRIFTDDWGSGIFVHSLKEIIQETLSISHLIPEKYFCVIRYADVGYFLIDEQKVERGEKDYLLYEDIDTSNPPQNLKMTFEEFIEKLIKFEGELFWLK</sequence>
<evidence type="ECO:0000313" key="3">
    <source>
        <dbReference type="Proteomes" id="UP000028549"/>
    </source>
</evidence>
<reference evidence="2 3" key="1">
    <citation type="journal article" date="2005" name="Int. J. Syst. Evol. Microbiol.">
        <title>Bacillus cibi sp. nov., isolated from jeotgal, a traditional Korean fermented seafood.</title>
        <authorList>
            <person name="Yoon J.H."/>
            <person name="Lee C.H."/>
            <person name="Oh T.K."/>
        </authorList>
    </citation>
    <scope>NUCLEOTIDE SEQUENCE [LARGE SCALE GENOMIC DNA]</scope>
    <source>
        <strain evidence="2 3">DSM 16189</strain>
    </source>
</reference>
<dbReference type="SMART" id="SM00860">
    <property type="entry name" value="SMI1_KNR4"/>
    <property type="match status" value="1"/>
</dbReference>
<name>A0A084GK40_METID</name>